<keyword evidence="2" id="KW-1185">Reference proteome</keyword>
<feature type="non-terminal residue" evidence="1">
    <location>
        <position position="315"/>
    </location>
</feature>
<dbReference type="Gene3D" id="3.40.50.720">
    <property type="entry name" value="NAD(P)-binding Rossmann-like Domain"/>
    <property type="match status" value="1"/>
</dbReference>
<dbReference type="PANTHER" id="PTHR44656:SF7">
    <property type="entry name" value="DEHYDROGENASE_REDUCTASE SDR FAMILY MEMBER 12"/>
    <property type="match status" value="1"/>
</dbReference>
<gene>
    <name evidence="1" type="ORF">THAPSDRAFT_31125</name>
</gene>
<dbReference type="STRING" id="35128.B8BRR7"/>
<dbReference type="InterPro" id="IPR002347">
    <property type="entry name" value="SDR_fam"/>
</dbReference>
<dbReference type="OMA" id="TYIMTTA"/>
<dbReference type="HOGENOM" id="CLU_010194_44_8_1"/>
<dbReference type="PANTHER" id="PTHR44656">
    <property type="entry name" value="DEHYDROGENASE/REDUCTASE SDR FAMILY MEMBER 12"/>
    <property type="match status" value="1"/>
</dbReference>
<dbReference type="Pfam" id="PF00106">
    <property type="entry name" value="adh_short"/>
    <property type="match status" value="1"/>
</dbReference>
<dbReference type="KEGG" id="tps:THAPSDRAFT_31125"/>
<reference evidence="1 2" key="1">
    <citation type="journal article" date="2004" name="Science">
        <title>The genome of the diatom Thalassiosira pseudonana: ecology, evolution, and metabolism.</title>
        <authorList>
            <person name="Armbrust E.V."/>
            <person name="Berges J.A."/>
            <person name="Bowler C."/>
            <person name="Green B.R."/>
            <person name="Martinez D."/>
            <person name="Putnam N.H."/>
            <person name="Zhou S."/>
            <person name="Allen A.E."/>
            <person name="Apt K.E."/>
            <person name="Bechner M."/>
            <person name="Brzezinski M.A."/>
            <person name="Chaal B.K."/>
            <person name="Chiovitti A."/>
            <person name="Davis A.K."/>
            <person name="Demarest M.S."/>
            <person name="Detter J.C."/>
            <person name="Glavina T."/>
            <person name="Goodstein D."/>
            <person name="Hadi M.Z."/>
            <person name="Hellsten U."/>
            <person name="Hildebrand M."/>
            <person name="Jenkins B.D."/>
            <person name="Jurka J."/>
            <person name="Kapitonov V.V."/>
            <person name="Kroger N."/>
            <person name="Lau W.W."/>
            <person name="Lane T.W."/>
            <person name="Larimer F.W."/>
            <person name="Lippmeier J.C."/>
            <person name="Lucas S."/>
            <person name="Medina M."/>
            <person name="Montsant A."/>
            <person name="Obornik M."/>
            <person name="Parker M.S."/>
            <person name="Palenik B."/>
            <person name="Pazour G.J."/>
            <person name="Richardson P.M."/>
            <person name="Rynearson T.A."/>
            <person name="Saito M.A."/>
            <person name="Schwartz D.C."/>
            <person name="Thamatrakoln K."/>
            <person name="Valentin K."/>
            <person name="Vardi A."/>
            <person name="Wilkerson F.P."/>
            <person name="Rokhsar D.S."/>
        </authorList>
    </citation>
    <scope>NUCLEOTIDE SEQUENCE [LARGE SCALE GENOMIC DNA]</scope>
    <source>
        <strain evidence="1 2">CCMP1335</strain>
    </source>
</reference>
<dbReference type="SUPFAM" id="SSF51735">
    <property type="entry name" value="NAD(P)-binding Rossmann-fold domains"/>
    <property type="match status" value="1"/>
</dbReference>
<accession>B8BRR7</accession>
<dbReference type="eggNOG" id="KOG1208">
    <property type="taxonomic scope" value="Eukaryota"/>
</dbReference>
<protein>
    <submittedName>
        <fullName evidence="1">Uncharacterized protein</fullName>
    </submittedName>
</protein>
<dbReference type="EMBL" id="CM000638">
    <property type="protein sequence ID" value="EED96589.1"/>
    <property type="molecule type" value="Genomic_DNA"/>
</dbReference>
<name>B8BRR7_THAPS</name>
<dbReference type="PaxDb" id="35128-Thaps31125"/>
<sequence>MGFLRQGIATTQFFLFGKKHCTQTGYINHIKQYTEPVQSATIVDANDPNNDGVDLSGKTFIISGANQGIGKEIATYVASKNAKVYMLCRSKERAEDAQKEIQSSTNNQNINVLLGDVSEPSHIRRVVSEFEDKEGKLDCLVCNAGALFNERTVNSDGMEVTFMAHLACGSYQLTKLLLPSLKKASSDGGEARVVYVSSGGMYNTKFPDWDVATSTGEYESKFNGNMAYAYAKRGQVLLAEQFTKQYPEISFVSSHPGWVKTSGVDAAYGSQAKYLEPMRTLWEGSEGICWLTTTSKKNLEGGAFYLDRQPQTKHI</sequence>
<dbReference type="RefSeq" id="XP_002286948.1">
    <property type="nucleotide sequence ID" value="XM_002286912.1"/>
</dbReference>
<evidence type="ECO:0000313" key="2">
    <source>
        <dbReference type="Proteomes" id="UP000001449"/>
    </source>
</evidence>
<dbReference type="InterPro" id="IPR052992">
    <property type="entry name" value="SDR_member_12"/>
</dbReference>
<dbReference type="InParanoid" id="B8BRR7"/>
<dbReference type="AlphaFoldDB" id="B8BRR7"/>
<dbReference type="Proteomes" id="UP000001449">
    <property type="component" value="Chromosome 1"/>
</dbReference>
<proteinExistence type="predicted"/>
<dbReference type="PRINTS" id="PR00081">
    <property type="entry name" value="GDHRDH"/>
</dbReference>
<organism evidence="1 2">
    <name type="scientific">Thalassiosira pseudonana</name>
    <name type="common">Marine diatom</name>
    <name type="synonym">Cyclotella nana</name>
    <dbReference type="NCBI Taxonomy" id="35128"/>
    <lineage>
        <taxon>Eukaryota</taxon>
        <taxon>Sar</taxon>
        <taxon>Stramenopiles</taxon>
        <taxon>Ochrophyta</taxon>
        <taxon>Bacillariophyta</taxon>
        <taxon>Coscinodiscophyceae</taxon>
        <taxon>Thalassiosirophycidae</taxon>
        <taxon>Thalassiosirales</taxon>
        <taxon>Thalassiosiraceae</taxon>
        <taxon>Thalassiosira</taxon>
    </lineage>
</organism>
<dbReference type="GeneID" id="7447640"/>
<reference evidence="1 2" key="2">
    <citation type="journal article" date="2008" name="Nature">
        <title>The Phaeodactylum genome reveals the evolutionary history of diatom genomes.</title>
        <authorList>
            <person name="Bowler C."/>
            <person name="Allen A.E."/>
            <person name="Badger J.H."/>
            <person name="Grimwood J."/>
            <person name="Jabbari K."/>
            <person name="Kuo A."/>
            <person name="Maheswari U."/>
            <person name="Martens C."/>
            <person name="Maumus F."/>
            <person name="Otillar R.P."/>
            <person name="Rayko E."/>
            <person name="Salamov A."/>
            <person name="Vandepoele K."/>
            <person name="Beszteri B."/>
            <person name="Gruber A."/>
            <person name="Heijde M."/>
            <person name="Katinka M."/>
            <person name="Mock T."/>
            <person name="Valentin K."/>
            <person name="Verret F."/>
            <person name="Berges J.A."/>
            <person name="Brownlee C."/>
            <person name="Cadoret J.P."/>
            <person name="Chiovitti A."/>
            <person name="Choi C.J."/>
            <person name="Coesel S."/>
            <person name="De Martino A."/>
            <person name="Detter J.C."/>
            <person name="Durkin C."/>
            <person name="Falciatore A."/>
            <person name="Fournet J."/>
            <person name="Haruta M."/>
            <person name="Huysman M.J."/>
            <person name="Jenkins B.D."/>
            <person name="Jiroutova K."/>
            <person name="Jorgensen R.E."/>
            <person name="Joubert Y."/>
            <person name="Kaplan A."/>
            <person name="Kroger N."/>
            <person name="Kroth P.G."/>
            <person name="La Roche J."/>
            <person name="Lindquist E."/>
            <person name="Lommer M."/>
            <person name="Martin-Jezequel V."/>
            <person name="Lopez P.J."/>
            <person name="Lucas S."/>
            <person name="Mangogna M."/>
            <person name="McGinnis K."/>
            <person name="Medlin L.K."/>
            <person name="Montsant A."/>
            <person name="Oudot-Le Secq M.P."/>
            <person name="Napoli C."/>
            <person name="Obornik M."/>
            <person name="Parker M.S."/>
            <person name="Petit J.L."/>
            <person name="Porcel B.M."/>
            <person name="Poulsen N."/>
            <person name="Robison M."/>
            <person name="Rychlewski L."/>
            <person name="Rynearson T.A."/>
            <person name="Schmutz J."/>
            <person name="Shapiro H."/>
            <person name="Siaut M."/>
            <person name="Stanley M."/>
            <person name="Sussman M.R."/>
            <person name="Taylor A.R."/>
            <person name="Vardi A."/>
            <person name="von Dassow P."/>
            <person name="Vyverman W."/>
            <person name="Willis A."/>
            <person name="Wyrwicz L.S."/>
            <person name="Rokhsar D.S."/>
            <person name="Weissenbach J."/>
            <person name="Armbrust E.V."/>
            <person name="Green B.R."/>
            <person name="Van de Peer Y."/>
            <person name="Grigoriev I.V."/>
        </authorList>
    </citation>
    <scope>NUCLEOTIDE SEQUENCE [LARGE SCALE GENOMIC DNA]</scope>
    <source>
        <strain evidence="1 2">CCMP1335</strain>
    </source>
</reference>
<dbReference type="InterPro" id="IPR036291">
    <property type="entry name" value="NAD(P)-bd_dom_sf"/>
</dbReference>
<evidence type="ECO:0000313" key="1">
    <source>
        <dbReference type="EMBL" id="EED96589.1"/>
    </source>
</evidence>